<feature type="transmembrane region" description="Helical" evidence="1">
    <location>
        <begin position="25"/>
        <end position="46"/>
    </location>
</feature>
<evidence type="ECO:0000313" key="2">
    <source>
        <dbReference type="EMBL" id="PKY62755.1"/>
    </source>
</evidence>
<protein>
    <recommendedName>
        <fullName evidence="4">Endonuclease/exonuclease/phosphatase domain-containing protein</fullName>
    </recommendedName>
</protein>
<organism evidence="2 3">
    <name type="scientific">Rhizophagus irregularis</name>
    <dbReference type="NCBI Taxonomy" id="588596"/>
    <lineage>
        <taxon>Eukaryota</taxon>
        <taxon>Fungi</taxon>
        <taxon>Fungi incertae sedis</taxon>
        <taxon>Mucoromycota</taxon>
        <taxon>Glomeromycotina</taxon>
        <taxon>Glomeromycetes</taxon>
        <taxon>Glomerales</taxon>
        <taxon>Glomeraceae</taxon>
        <taxon>Rhizophagus</taxon>
    </lineage>
</organism>
<dbReference type="AlphaFoldDB" id="A0A2I1HV42"/>
<gene>
    <name evidence="2" type="ORF">RhiirA4_489808</name>
</gene>
<evidence type="ECO:0000256" key="1">
    <source>
        <dbReference type="SAM" id="Phobius"/>
    </source>
</evidence>
<keyword evidence="1" id="KW-1133">Transmembrane helix</keyword>
<keyword evidence="1" id="KW-0472">Membrane</keyword>
<dbReference type="SUPFAM" id="SSF56219">
    <property type="entry name" value="DNase I-like"/>
    <property type="match status" value="1"/>
</dbReference>
<keyword evidence="3" id="KW-1185">Reference proteome</keyword>
<evidence type="ECO:0008006" key="4">
    <source>
        <dbReference type="Google" id="ProtNLM"/>
    </source>
</evidence>
<comment type="caution">
    <text evidence="2">The sequence shown here is derived from an EMBL/GenBank/DDBJ whole genome shotgun (WGS) entry which is preliminary data.</text>
</comment>
<keyword evidence="1" id="KW-0812">Transmembrane</keyword>
<evidence type="ECO:0000313" key="3">
    <source>
        <dbReference type="Proteomes" id="UP000234323"/>
    </source>
</evidence>
<reference evidence="2 3" key="1">
    <citation type="submission" date="2015-10" db="EMBL/GenBank/DDBJ databases">
        <title>Genome analyses suggest a sexual origin of heterokaryosis in a supposedly ancient asexual fungus.</title>
        <authorList>
            <person name="Ropars J."/>
            <person name="Sedzielewska K."/>
            <person name="Noel J."/>
            <person name="Charron P."/>
            <person name="Farinelli L."/>
            <person name="Marton T."/>
            <person name="Kruger M."/>
            <person name="Pelin A."/>
            <person name="Brachmann A."/>
            <person name="Corradi N."/>
        </authorList>
    </citation>
    <scope>NUCLEOTIDE SEQUENCE [LARGE SCALE GENOMIC DNA]</scope>
    <source>
        <strain evidence="2 3">A4</strain>
    </source>
</reference>
<sequence>MYFYFGIQSLLVSYISIVRGPHSPYLLSAYFLFRNVLFCIWIVYVASQNKTILHDTLEQLKREMCDETIRKKSNNIVHILMGDFNLISNGHINRTPPQHISKPKFFNDFEILGLIDSYKKFNREVPENTYHRDENRLNLDIRKSQ</sequence>
<accession>A0A2I1HV42</accession>
<dbReference type="VEuPathDB" id="FungiDB:FUN_006616"/>
<name>A0A2I1HV42_9GLOM</name>
<dbReference type="Gene3D" id="3.60.10.10">
    <property type="entry name" value="Endonuclease/exonuclease/phosphatase"/>
    <property type="match status" value="1"/>
</dbReference>
<dbReference type="InterPro" id="IPR036691">
    <property type="entry name" value="Endo/exonu/phosph_ase_sf"/>
</dbReference>
<dbReference type="Proteomes" id="UP000234323">
    <property type="component" value="Unassembled WGS sequence"/>
</dbReference>
<proteinExistence type="predicted"/>
<dbReference type="EMBL" id="LLXI01007904">
    <property type="protein sequence ID" value="PKY62755.1"/>
    <property type="molecule type" value="Genomic_DNA"/>
</dbReference>